<evidence type="ECO:0000313" key="2">
    <source>
        <dbReference type="Proteomes" id="UP000239576"/>
    </source>
</evidence>
<dbReference type="AlphaFoldDB" id="A0A2T1EJ05"/>
<comment type="caution">
    <text evidence="1">The sequence shown here is derived from an EMBL/GenBank/DDBJ whole genome shotgun (WGS) entry which is preliminary data.</text>
</comment>
<name>A0A2T1EJ05_9CYAN</name>
<sequence>MLTYEEVLNLAQRLTPTDQVRLLEALKALAYQSVIVEGTDELIPSEEIEESENALQNYRTGRDNGLSSEALKLKLFGRSVG</sequence>
<dbReference type="Proteomes" id="UP000239576">
    <property type="component" value="Unassembled WGS sequence"/>
</dbReference>
<accession>A0A2T1EJ05</accession>
<dbReference type="RefSeq" id="WP_106255278.1">
    <property type="nucleotide sequence ID" value="NZ_CAWNSW010000014.1"/>
</dbReference>
<dbReference type="OrthoDB" id="465500at2"/>
<protein>
    <recommendedName>
        <fullName evidence="3">Addiction module component</fullName>
    </recommendedName>
</protein>
<dbReference type="EMBL" id="PVWK01000026">
    <property type="protein sequence ID" value="PSB32671.1"/>
    <property type="molecule type" value="Genomic_DNA"/>
</dbReference>
<reference evidence="1 2" key="2">
    <citation type="submission" date="2018-03" db="EMBL/GenBank/DDBJ databases">
        <title>The ancient ancestry and fast evolution of plastids.</title>
        <authorList>
            <person name="Moore K.R."/>
            <person name="Magnabosco C."/>
            <person name="Momper L."/>
            <person name="Gold D.A."/>
            <person name="Bosak T."/>
            <person name="Fournier G.P."/>
        </authorList>
    </citation>
    <scope>NUCLEOTIDE SEQUENCE [LARGE SCALE GENOMIC DNA]</scope>
    <source>
        <strain evidence="1 2">ULC18</strain>
    </source>
</reference>
<evidence type="ECO:0008006" key="3">
    <source>
        <dbReference type="Google" id="ProtNLM"/>
    </source>
</evidence>
<reference evidence="2" key="1">
    <citation type="submission" date="2018-02" db="EMBL/GenBank/DDBJ databases">
        <authorList>
            <person name="Moore K."/>
            <person name="Momper L."/>
        </authorList>
    </citation>
    <scope>NUCLEOTIDE SEQUENCE [LARGE SCALE GENOMIC DNA]</scope>
    <source>
        <strain evidence="2">ULC18</strain>
    </source>
</reference>
<proteinExistence type="predicted"/>
<gene>
    <name evidence="1" type="ORF">C7B82_05330</name>
</gene>
<evidence type="ECO:0000313" key="1">
    <source>
        <dbReference type="EMBL" id="PSB32671.1"/>
    </source>
</evidence>
<organism evidence="1 2">
    <name type="scientific">Stenomitos frigidus ULC18</name>
    <dbReference type="NCBI Taxonomy" id="2107698"/>
    <lineage>
        <taxon>Bacteria</taxon>
        <taxon>Bacillati</taxon>
        <taxon>Cyanobacteriota</taxon>
        <taxon>Cyanophyceae</taxon>
        <taxon>Leptolyngbyales</taxon>
        <taxon>Leptolyngbyaceae</taxon>
        <taxon>Stenomitos</taxon>
    </lineage>
</organism>
<keyword evidence="2" id="KW-1185">Reference proteome</keyword>